<keyword evidence="7 8" id="KW-0472">Membrane</keyword>
<dbReference type="Pfam" id="PF12832">
    <property type="entry name" value="MFS_1_like"/>
    <property type="match status" value="1"/>
</dbReference>
<feature type="transmembrane region" description="Helical" evidence="8">
    <location>
        <begin position="210"/>
        <end position="230"/>
    </location>
</feature>
<evidence type="ECO:0000256" key="2">
    <source>
        <dbReference type="ARBA" id="ARBA00022448"/>
    </source>
</evidence>
<reference evidence="10 11" key="1">
    <citation type="submission" date="2020-03" db="EMBL/GenBank/DDBJ databases">
        <title>Soil Listeria distribution.</title>
        <authorList>
            <person name="Liao J."/>
            <person name="Wiedmann M."/>
        </authorList>
    </citation>
    <scope>NUCLEOTIDE SEQUENCE [LARGE SCALE GENOMIC DNA]</scope>
    <source>
        <strain evidence="10 11">FSL L7-1560</strain>
    </source>
</reference>
<feature type="transmembrane region" description="Helical" evidence="8">
    <location>
        <begin position="96"/>
        <end position="122"/>
    </location>
</feature>
<comment type="caution">
    <text evidence="10">The sequence shown here is derived from an EMBL/GenBank/DDBJ whole genome shotgun (WGS) entry which is preliminary data.</text>
</comment>
<sequence length="393" mass="44364">MEDTKKRRSFTLLYLCMYMAFSFSMTQFTPFLSKIGYDEMERGILLSSYAITTILLQIAIGFFADKFQTIKKFMFFFIVLFLAATCVFYLTDTPLIGIHLTLIALSGGLINTCTGLTDTWVLKSSYSVQMNFPYIKAFGSIGWAIGSVLLSFLLSRNGYISLSIGIFILSLLTLFFIIRLSDIEKGPLMNQKKLQVADFKELVLDKNYDLLILILFLLYSVIVANNITVIDKMLTLGASDIQIGYKWSVQSLFEIPAYFFGQKIMKRFSNYTLLRITAITLTAQFILFTLADNVWAIILISCLQFLTTPILMIASKQLILQNFTARMQSTAQLFALSIFTGVSALVIPVVAGTLTKYTSVDITLLLLSILPVIAFLLLRVYEKHQRAVKLQTC</sequence>
<keyword evidence="6 8" id="KW-1133">Transmembrane helix</keyword>
<feature type="transmembrane region" description="Helical" evidence="8">
    <location>
        <begin position="272"/>
        <end position="288"/>
    </location>
</feature>
<feature type="transmembrane region" description="Helical" evidence="8">
    <location>
        <begin position="362"/>
        <end position="381"/>
    </location>
</feature>
<organism evidence="10 11">
    <name type="scientific">Listeria seeligeri</name>
    <dbReference type="NCBI Taxonomy" id="1640"/>
    <lineage>
        <taxon>Bacteria</taxon>
        <taxon>Bacillati</taxon>
        <taxon>Bacillota</taxon>
        <taxon>Bacilli</taxon>
        <taxon>Bacillales</taxon>
        <taxon>Listeriaceae</taxon>
        <taxon>Listeria</taxon>
    </lineage>
</organism>
<keyword evidence="5 8" id="KW-0812">Transmembrane</keyword>
<feature type="transmembrane region" description="Helical" evidence="8">
    <location>
        <begin position="73"/>
        <end position="90"/>
    </location>
</feature>
<dbReference type="Gene3D" id="1.20.1250.20">
    <property type="entry name" value="MFS general substrate transporter like domains"/>
    <property type="match status" value="2"/>
</dbReference>
<proteinExistence type="predicted"/>
<dbReference type="Proteomes" id="UP000523362">
    <property type="component" value="Unassembled WGS sequence"/>
</dbReference>
<name>A0A7X0X2R6_LISSE</name>
<evidence type="ECO:0000256" key="8">
    <source>
        <dbReference type="SAM" id="Phobius"/>
    </source>
</evidence>
<keyword evidence="3" id="KW-1003">Cell membrane</keyword>
<dbReference type="AlphaFoldDB" id="A0A7X0X2R6"/>
<comment type="subcellular location">
    <subcellularLocation>
        <location evidence="1">Cell inner membrane</location>
        <topology evidence="1">Multi-pass membrane protein</topology>
    </subcellularLocation>
</comment>
<evidence type="ECO:0000256" key="5">
    <source>
        <dbReference type="ARBA" id="ARBA00022692"/>
    </source>
</evidence>
<feature type="transmembrane region" description="Helical" evidence="8">
    <location>
        <begin position="44"/>
        <end position="64"/>
    </location>
</feature>
<evidence type="ECO:0000256" key="7">
    <source>
        <dbReference type="ARBA" id="ARBA00023136"/>
    </source>
</evidence>
<dbReference type="SUPFAM" id="SSF103473">
    <property type="entry name" value="MFS general substrate transporter"/>
    <property type="match status" value="1"/>
</dbReference>
<accession>A0A7X0X2R6</accession>
<feature type="domain" description="Major facilitator superfamily associated" evidence="9">
    <location>
        <begin position="11"/>
        <end position="359"/>
    </location>
</feature>
<evidence type="ECO:0000256" key="4">
    <source>
        <dbReference type="ARBA" id="ARBA00022519"/>
    </source>
</evidence>
<dbReference type="PANTHER" id="PTHR23522:SF10">
    <property type="entry name" value="3-PHENYLPROPIONIC ACID TRANSPORTER-RELATED"/>
    <property type="match status" value="1"/>
</dbReference>
<feature type="transmembrane region" description="Helical" evidence="8">
    <location>
        <begin position="333"/>
        <end position="350"/>
    </location>
</feature>
<dbReference type="EMBL" id="JAARRG010000006">
    <property type="protein sequence ID" value="MBC1486490.1"/>
    <property type="molecule type" value="Genomic_DNA"/>
</dbReference>
<feature type="transmembrane region" description="Helical" evidence="8">
    <location>
        <begin position="294"/>
        <end position="313"/>
    </location>
</feature>
<dbReference type="PANTHER" id="PTHR23522">
    <property type="entry name" value="BLL5896 PROTEIN"/>
    <property type="match status" value="1"/>
</dbReference>
<protein>
    <submittedName>
        <fullName evidence="10">MFS transporter</fullName>
    </submittedName>
</protein>
<dbReference type="RefSeq" id="WP_185383826.1">
    <property type="nucleotide sequence ID" value="NZ_JAARRG010000006.1"/>
</dbReference>
<keyword evidence="4" id="KW-0997">Cell inner membrane</keyword>
<evidence type="ECO:0000256" key="3">
    <source>
        <dbReference type="ARBA" id="ARBA00022475"/>
    </source>
</evidence>
<dbReference type="InterPro" id="IPR036259">
    <property type="entry name" value="MFS_trans_sf"/>
</dbReference>
<dbReference type="InterPro" id="IPR024989">
    <property type="entry name" value="MFS_assoc_dom"/>
</dbReference>
<evidence type="ECO:0000313" key="11">
    <source>
        <dbReference type="Proteomes" id="UP000523362"/>
    </source>
</evidence>
<evidence type="ECO:0000256" key="1">
    <source>
        <dbReference type="ARBA" id="ARBA00004429"/>
    </source>
</evidence>
<feature type="transmembrane region" description="Helical" evidence="8">
    <location>
        <begin position="12"/>
        <end position="32"/>
    </location>
</feature>
<evidence type="ECO:0000256" key="6">
    <source>
        <dbReference type="ARBA" id="ARBA00022989"/>
    </source>
</evidence>
<gene>
    <name evidence="10" type="ORF">HB897_09650</name>
</gene>
<dbReference type="GO" id="GO:0005886">
    <property type="term" value="C:plasma membrane"/>
    <property type="evidence" value="ECO:0007669"/>
    <property type="project" value="UniProtKB-SubCell"/>
</dbReference>
<feature type="transmembrane region" description="Helical" evidence="8">
    <location>
        <begin position="134"/>
        <end position="154"/>
    </location>
</feature>
<keyword evidence="2" id="KW-0813">Transport</keyword>
<feature type="transmembrane region" description="Helical" evidence="8">
    <location>
        <begin position="160"/>
        <end position="180"/>
    </location>
</feature>
<evidence type="ECO:0000313" key="10">
    <source>
        <dbReference type="EMBL" id="MBC1486490.1"/>
    </source>
</evidence>
<evidence type="ECO:0000259" key="9">
    <source>
        <dbReference type="Pfam" id="PF12832"/>
    </source>
</evidence>